<keyword evidence="1" id="KW-0472">Membrane</keyword>
<protein>
    <submittedName>
        <fullName evidence="2">Uncharacterized protein</fullName>
    </submittedName>
</protein>
<evidence type="ECO:0000256" key="1">
    <source>
        <dbReference type="SAM" id="Phobius"/>
    </source>
</evidence>
<dbReference type="EMBL" id="CM016552">
    <property type="protein sequence ID" value="TKW40422.1"/>
    <property type="molecule type" value="Genomic_DNA"/>
</dbReference>
<dbReference type="Gramene" id="TKW40422">
    <property type="protein sequence ID" value="TKW40422"/>
    <property type="gene ID" value="SEVIR_1G245550v2"/>
</dbReference>
<feature type="transmembrane region" description="Helical" evidence="1">
    <location>
        <begin position="153"/>
        <end position="175"/>
    </location>
</feature>
<keyword evidence="1" id="KW-0812">Transmembrane</keyword>
<proteinExistence type="predicted"/>
<evidence type="ECO:0000313" key="3">
    <source>
        <dbReference type="Proteomes" id="UP000298652"/>
    </source>
</evidence>
<accession>A0A4U6WD28</accession>
<dbReference type="Proteomes" id="UP000298652">
    <property type="component" value="Chromosome 1"/>
</dbReference>
<organism evidence="2 3">
    <name type="scientific">Setaria viridis</name>
    <name type="common">Green bristlegrass</name>
    <name type="synonym">Setaria italica subsp. viridis</name>
    <dbReference type="NCBI Taxonomy" id="4556"/>
    <lineage>
        <taxon>Eukaryota</taxon>
        <taxon>Viridiplantae</taxon>
        <taxon>Streptophyta</taxon>
        <taxon>Embryophyta</taxon>
        <taxon>Tracheophyta</taxon>
        <taxon>Spermatophyta</taxon>
        <taxon>Magnoliopsida</taxon>
        <taxon>Liliopsida</taxon>
        <taxon>Poales</taxon>
        <taxon>Poaceae</taxon>
        <taxon>PACMAD clade</taxon>
        <taxon>Panicoideae</taxon>
        <taxon>Panicodae</taxon>
        <taxon>Paniceae</taxon>
        <taxon>Cenchrinae</taxon>
        <taxon>Setaria</taxon>
    </lineage>
</organism>
<feature type="transmembrane region" description="Helical" evidence="1">
    <location>
        <begin position="49"/>
        <end position="74"/>
    </location>
</feature>
<name>A0A4U6WD28_SETVI</name>
<keyword evidence="3" id="KW-1185">Reference proteome</keyword>
<dbReference type="AlphaFoldDB" id="A0A4U6WD28"/>
<gene>
    <name evidence="2" type="ORF">SEVIR_1G245550v2</name>
</gene>
<reference evidence="2" key="1">
    <citation type="submission" date="2019-03" db="EMBL/GenBank/DDBJ databases">
        <title>WGS assembly of Setaria viridis.</title>
        <authorList>
            <person name="Huang P."/>
            <person name="Jenkins J."/>
            <person name="Grimwood J."/>
            <person name="Barry K."/>
            <person name="Healey A."/>
            <person name="Mamidi S."/>
            <person name="Sreedasyam A."/>
            <person name="Shu S."/>
            <person name="Feldman M."/>
            <person name="Wu J."/>
            <person name="Yu Y."/>
            <person name="Chen C."/>
            <person name="Johnson J."/>
            <person name="Rokhsar D."/>
            <person name="Baxter I."/>
            <person name="Schmutz J."/>
            <person name="Brutnell T."/>
            <person name="Kellogg E."/>
        </authorList>
    </citation>
    <scope>NUCLEOTIDE SEQUENCE [LARGE SCALE GENOMIC DNA]</scope>
</reference>
<feature type="transmembrane region" description="Helical" evidence="1">
    <location>
        <begin position="80"/>
        <end position="103"/>
    </location>
</feature>
<evidence type="ECO:0000313" key="2">
    <source>
        <dbReference type="EMBL" id="TKW40422.1"/>
    </source>
</evidence>
<keyword evidence="1" id="KW-1133">Transmembrane helix</keyword>
<sequence>MLFPYILGFSAECMVARGFLVEKPCAAFSDGVCGMCRHRISPWTIAPSWWLFWCAGWLLVASAVVVSLAVSSLWWLYGHLVVWVSGLVVVICCNCGFFLYFTFCIHRPAVSLSASPKKDVWKSNIVFVLGNNSKGNIGFIGHGSGTRIATFHVLIFFNVNYLWIHSILLSSFLFLPSMSDLADLAI</sequence>